<protein>
    <submittedName>
        <fullName evidence="2">Uncharacterized protein</fullName>
    </submittedName>
</protein>
<sequence>MPPPPPPASHPLEATALGPPAVALILSGSAPASPADPVGAEERAAAAAVARAEARGELVRLRAGIHVERVSWEGVSARERHLLRIRALVRVSVAPIVLGGPSAAAVHGLPRLAPWPQQVTLLDVPGLPPGRRAGTRIVRDPSGGRSALVLAADGVRLPGLAATALAASHDAAVLAVRTAAVPAPGWFAHGLVALDAALAAGRAVATTHAELHAQRELRGPGPWSRRAGRLVDAADGAAAGPAESVARGVAEETGLPRPAVGVLVQGHGRLALAWPGERVGLRITGQRPVASAAAHVPTAGLRAGGRWRIVDATERDVLAAGRVRALLLHAGVEPERRAARAGSSVRPDPGGGRSRRSPPLGCAGE</sequence>
<accession>A0A251YGK0</accession>
<name>A0A251YGK0_9MICO</name>
<dbReference type="EMBL" id="MDJZ01000017">
    <property type="protein sequence ID" value="OUE23361.1"/>
    <property type="molecule type" value="Genomic_DNA"/>
</dbReference>
<dbReference type="OrthoDB" id="5517693at2"/>
<evidence type="ECO:0000256" key="1">
    <source>
        <dbReference type="SAM" id="MobiDB-lite"/>
    </source>
</evidence>
<evidence type="ECO:0000313" key="2">
    <source>
        <dbReference type="EMBL" id="OUE23361.1"/>
    </source>
</evidence>
<proteinExistence type="predicted"/>
<dbReference type="Proteomes" id="UP000195101">
    <property type="component" value="Unassembled WGS sequence"/>
</dbReference>
<comment type="caution">
    <text evidence="2">The sequence shown here is derived from an EMBL/GenBank/DDBJ whole genome shotgun (WGS) entry which is preliminary data.</text>
</comment>
<keyword evidence="3" id="KW-1185">Reference proteome</keyword>
<evidence type="ECO:0000313" key="3">
    <source>
        <dbReference type="Proteomes" id="UP000195101"/>
    </source>
</evidence>
<gene>
    <name evidence="2" type="ORF">BFL37_11905</name>
</gene>
<dbReference type="RefSeq" id="WP_086515355.1">
    <property type="nucleotide sequence ID" value="NZ_MDJZ01000017.1"/>
</dbReference>
<reference evidence="2 3" key="1">
    <citation type="submission" date="2016-08" db="EMBL/GenBank/DDBJ databases">
        <title>Genome sequence of Clavibacter michiganensis spp strain CFBP8019.</title>
        <authorList>
            <person name="Thapa S.P."/>
            <person name="Coaker G."/>
            <person name="Jacques M.-A."/>
        </authorList>
    </citation>
    <scope>NUCLEOTIDE SEQUENCE [LARGE SCALE GENOMIC DNA]</scope>
    <source>
        <strain evidence="2">CFBP8019</strain>
    </source>
</reference>
<dbReference type="AlphaFoldDB" id="A0A251YGK0"/>
<organism evidence="2 3">
    <name type="scientific">Clavibacter michiganensis</name>
    <dbReference type="NCBI Taxonomy" id="28447"/>
    <lineage>
        <taxon>Bacteria</taxon>
        <taxon>Bacillati</taxon>
        <taxon>Actinomycetota</taxon>
        <taxon>Actinomycetes</taxon>
        <taxon>Micrococcales</taxon>
        <taxon>Microbacteriaceae</taxon>
        <taxon>Clavibacter</taxon>
    </lineage>
</organism>
<feature type="region of interest" description="Disordered" evidence="1">
    <location>
        <begin position="334"/>
        <end position="365"/>
    </location>
</feature>